<evidence type="ECO:0000313" key="4">
    <source>
        <dbReference type="Proteomes" id="UP000759537"/>
    </source>
</evidence>
<organism evidence="3 4">
    <name type="scientific">Russula ochroleuca</name>
    <dbReference type="NCBI Taxonomy" id="152965"/>
    <lineage>
        <taxon>Eukaryota</taxon>
        <taxon>Fungi</taxon>
        <taxon>Dikarya</taxon>
        <taxon>Basidiomycota</taxon>
        <taxon>Agaricomycotina</taxon>
        <taxon>Agaricomycetes</taxon>
        <taxon>Russulales</taxon>
        <taxon>Russulaceae</taxon>
        <taxon>Russula</taxon>
    </lineage>
</organism>
<keyword evidence="4" id="KW-1185">Reference proteome</keyword>
<keyword evidence="2" id="KW-0472">Membrane</keyword>
<name>A0A9P5MTD5_9AGAM</name>
<gene>
    <name evidence="3" type="ORF">DFH94DRAFT_54389</name>
</gene>
<dbReference type="OrthoDB" id="153872at2759"/>
<feature type="transmembrane region" description="Helical" evidence="2">
    <location>
        <begin position="72"/>
        <end position="92"/>
    </location>
</feature>
<evidence type="ECO:0000313" key="3">
    <source>
        <dbReference type="EMBL" id="KAF8478403.1"/>
    </source>
</evidence>
<comment type="caution">
    <text evidence="3">The sequence shown here is derived from an EMBL/GenBank/DDBJ whole genome shotgun (WGS) entry which is preliminary data.</text>
</comment>
<keyword evidence="2" id="KW-0812">Transmembrane</keyword>
<dbReference type="AlphaFoldDB" id="A0A9P5MTD5"/>
<dbReference type="EMBL" id="WHVB01000011">
    <property type="protein sequence ID" value="KAF8478403.1"/>
    <property type="molecule type" value="Genomic_DNA"/>
</dbReference>
<reference evidence="3" key="2">
    <citation type="journal article" date="2020" name="Nat. Commun.">
        <title>Large-scale genome sequencing of mycorrhizal fungi provides insights into the early evolution of symbiotic traits.</title>
        <authorList>
            <person name="Miyauchi S."/>
            <person name="Kiss E."/>
            <person name="Kuo A."/>
            <person name="Drula E."/>
            <person name="Kohler A."/>
            <person name="Sanchez-Garcia M."/>
            <person name="Morin E."/>
            <person name="Andreopoulos B."/>
            <person name="Barry K.W."/>
            <person name="Bonito G."/>
            <person name="Buee M."/>
            <person name="Carver A."/>
            <person name="Chen C."/>
            <person name="Cichocki N."/>
            <person name="Clum A."/>
            <person name="Culley D."/>
            <person name="Crous P.W."/>
            <person name="Fauchery L."/>
            <person name="Girlanda M."/>
            <person name="Hayes R.D."/>
            <person name="Keri Z."/>
            <person name="LaButti K."/>
            <person name="Lipzen A."/>
            <person name="Lombard V."/>
            <person name="Magnuson J."/>
            <person name="Maillard F."/>
            <person name="Murat C."/>
            <person name="Nolan M."/>
            <person name="Ohm R.A."/>
            <person name="Pangilinan J."/>
            <person name="Pereira M.F."/>
            <person name="Perotto S."/>
            <person name="Peter M."/>
            <person name="Pfister S."/>
            <person name="Riley R."/>
            <person name="Sitrit Y."/>
            <person name="Stielow J.B."/>
            <person name="Szollosi G."/>
            <person name="Zifcakova L."/>
            <person name="Stursova M."/>
            <person name="Spatafora J.W."/>
            <person name="Tedersoo L."/>
            <person name="Vaario L.M."/>
            <person name="Yamada A."/>
            <person name="Yan M."/>
            <person name="Wang P."/>
            <person name="Xu J."/>
            <person name="Bruns T."/>
            <person name="Baldrian P."/>
            <person name="Vilgalys R."/>
            <person name="Dunand C."/>
            <person name="Henrissat B."/>
            <person name="Grigoriev I.V."/>
            <person name="Hibbett D."/>
            <person name="Nagy L.G."/>
            <person name="Martin F.M."/>
        </authorList>
    </citation>
    <scope>NUCLEOTIDE SEQUENCE</scope>
    <source>
        <strain evidence="3">Prilba</strain>
    </source>
</reference>
<feature type="region of interest" description="Disordered" evidence="1">
    <location>
        <begin position="18"/>
        <end position="48"/>
    </location>
</feature>
<accession>A0A9P5MTD5</accession>
<reference evidence="3" key="1">
    <citation type="submission" date="2019-10" db="EMBL/GenBank/DDBJ databases">
        <authorList>
            <consortium name="DOE Joint Genome Institute"/>
            <person name="Kuo A."/>
            <person name="Miyauchi S."/>
            <person name="Kiss E."/>
            <person name="Drula E."/>
            <person name="Kohler A."/>
            <person name="Sanchez-Garcia M."/>
            <person name="Andreopoulos B."/>
            <person name="Barry K.W."/>
            <person name="Bonito G."/>
            <person name="Buee M."/>
            <person name="Carver A."/>
            <person name="Chen C."/>
            <person name="Cichocki N."/>
            <person name="Clum A."/>
            <person name="Culley D."/>
            <person name="Crous P.W."/>
            <person name="Fauchery L."/>
            <person name="Girlanda M."/>
            <person name="Hayes R."/>
            <person name="Keri Z."/>
            <person name="LaButti K."/>
            <person name="Lipzen A."/>
            <person name="Lombard V."/>
            <person name="Magnuson J."/>
            <person name="Maillard F."/>
            <person name="Morin E."/>
            <person name="Murat C."/>
            <person name="Nolan M."/>
            <person name="Ohm R."/>
            <person name="Pangilinan J."/>
            <person name="Pereira M."/>
            <person name="Perotto S."/>
            <person name="Peter M."/>
            <person name="Riley R."/>
            <person name="Sitrit Y."/>
            <person name="Stielow B."/>
            <person name="Szollosi G."/>
            <person name="Zifcakova L."/>
            <person name="Stursova M."/>
            <person name="Spatafora J.W."/>
            <person name="Tedersoo L."/>
            <person name="Vaario L.-M."/>
            <person name="Yamada A."/>
            <person name="Yan M."/>
            <person name="Wang P."/>
            <person name="Xu J."/>
            <person name="Bruns T."/>
            <person name="Baldrian P."/>
            <person name="Vilgalys R."/>
            <person name="Henrissat B."/>
            <person name="Grigoriev I.V."/>
            <person name="Hibbett D."/>
            <person name="Nagy L.G."/>
            <person name="Martin F.M."/>
        </authorList>
    </citation>
    <scope>NUCLEOTIDE SEQUENCE</scope>
    <source>
        <strain evidence="3">Prilba</strain>
    </source>
</reference>
<evidence type="ECO:0000256" key="1">
    <source>
        <dbReference type="SAM" id="MobiDB-lite"/>
    </source>
</evidence>
<evidence type="ECO:0000256" key="2">
    <source>
        <dbReference type="SAM" id="Phobius"/>
    </source>
</evidence>
<keyword evidence="2" id="KW-1133">Transmembrane helix</keyword>
<proteinExistence type="predicted"/>
<feature type="compositionally biased region" description="Acidic residues" evidence="1">
    <location>
        <begin position="18"/>
        <end position="29"/>
    </location>
</feature>
<protein>
    <submittedName>
        <fullName evidence="3">Uncharacterized protein</fullName>
    </submittedName>
</protein>
<sequence>MPDDVKCEVLDNVNPDLSDSEFIEQDDGLDAQTPGAHTSGHPTQRRRGCSVTSTRRGLVWAGRRYRHRVDRLLLRTVCVVIISVCYPIQIQWCGSWGRGRNRAVYIQYTVRNQSAGRRKPKLQP</sequence>
<dbReference type="Proteomes" id="UP000759537">
    <property type="component" value="Unassembled WGS sequence"/>
</dbReference>